<dbReference type="PROSITE" id="PS51682">
    <property type="entry name" value="SAM_OMT_I"/>
    <property type="match status" value="1"/>
</dbReference>
<dbReference type="EMBL" id="VFIY01000014">
    <property type="protein sequence ID" value="TPD59483.1"/>
    <property type="molecule type" value="Genomic_DNA"/>
</dbReference>
<dbReference type="InterPro" id="IPR050362">
    <property type="entry name" value="Cation-dep_OMT"/>
</dbReference>
<dbReference type="CDD" id="cd02440">
    <property type="entry name" value="AdoMet_MTases"/>
    <property type="match status" value="1"/>
</dbReference>
<dbReference type="PANTHER" id="PTHR10509">
    <property type="entry name" value="O-METHYLTRANSFERASE-RELATED"/>
    <property type="match status" value="1"/>
</dbReference>
<dbReference type="Proteomes" id="UP000319148">
    <property type="component" value="Unassembled WGS sequence"/>
</dbReference>
<evidence type="ECO:0000256" key="1">
    <source>
        <dbReference type="ARBA" id="ARBA00022603"/>
    </source>
</evidence>
<reference evidence="5" key="1">
    <citation type="submission" date="2019-06" db="EMBL/GenBank/DDBJ databases">
        <title>The complete genome of Emcibacter congregatus ZYLT.</title>
        <authorList>
            <person name="Zhao Z."/>
        </authorList>
    </citation>
    <scope>NUCLEOTIDE SEQUENCE [LARGE SCALE GENOMIC DNA]</scope>
    <source>
        <strain evidence="5">MCCC 1A06723</strain>
    </source>
</reference>
<proteinExistence type="predicted"/>
<gene>
    <name evidence="4" type="ORF">FIV46_11885</name>
</gene>
<dbReference type="OrthoDB" id="9799672at2"/>
<sequence>MSQQKWSEVDAYYTDLLLRPNPVLDEVARACNAAGLPPIAVSEAQGKFLYLLASIQGAGKILEIGTLGGYSTIWLARALGEGGRLISLEYEERHAAVARDNIKLAGLDKIAEVRVGKALDRLPEIEANEEGPFDLIFIDADKPNNPNYLTWAMKLTKPGSVIVSDNVVRNGNILDEQSLDKNIQGLRRFNEMVADDSRVTSTVIQTVGEKGYDGFMLTRVIS</sequence>
<dbReference type="Gene3D" id="3.40.50.150">
    <property type="entry name" value="Vaccinia Virus protein VP39"/>
    <property type="match status" value="1"/>
</dbReference>
<dbReference type="Pfam" id="PF01596">
    <property type="entry name" value="Methyltransf_3"/>
    <property type="match status" value="1"/>
</dbReference>
<evidence type="ECO:0000313" key="4">
    <source>
        <dbReference type="EMBL" id="TPD59483.1"/>
    </source>
</evidence>
<dbReference type="InterPro" id="IPR029063">
    <property type="entry name" value="SAM-dependent_MTases_sf"/>
</dbReference>
<dbReference type="SUPFAM" id="SSF53335">
    <property type="entry name" value="S-adenosyl-L-methionine-dependent methyltransferases"/>
    <property type="match status" value="1"/>
</dbReference>
<protein>
    <submittedName>
        <fullName evidence="4">O-methyltransferase</fullName>
    </submittedName>
</protein>
<dbReference type="AlphaFoldDB" id="A0A501PGA1"/>
<evidence type="ECO:0000313" key="5">
    <source>
        <dbReference type="Proteomes" id="UP000319148"/>
    </source>
</evidence>
<dbReference type="GO" id="GO:0032259">
    <property type="term" value="P:methylation"/>
    <property type="evidence" value="ECO:0007669"/>
    <property type="project" value="UniProtKB-KW"/>
</dbReference>
<dbReference type="PANTHER" id="PTHR10509:SF14">
    <property type="entry name" value="CAFFEOYL-COA O-METHYLTRANSFERASE 3-RELATED"/>
    <property type="match status" value="1"/>
</dbReference>
<keyword evidence="1 4" id="KW-0489">Methyltransferase</keyword>
<evidence type="ECO:0000256" key="3">
    <source>
        <dbReference type="ARBA" id="ARBA00022691"/>
    </source>
</evidence>
<keyword evidence="3" id="KW-0949">S-adenosyl-L-methionine</keyword>
<dbReference type="GO" id="GO:0008171">
    <property type="term" value="F:O-methyltransferase activity"/>
    <property type="evidence" value="ECO:0007669"/>
    <property type="project" value="InterPro"/>
</dbReference>
<name>A0A501PGA1_9PROT</name>
<keyword evidence="2 4" id="KW-0808">Transferase</keyword>
<keyword evidence="5" id="KW-1185">Reference proteome</keyword>
<dbReference type="RefSeq" id="WP_139941146.1">
    <property type="nucleotide sequence ID" value="NZ_JBHSYP010000006.1"/>
</dbReference>
<accession>A0A501PGA1</accession>
<evidence type="ECO:0000256" key="2">
    <source>
        <dbReference type="ARBA" id="ARBA00022679"/>
    </source>
</evidence>
<dbReference type="InterPro" id="IPR002935">
    <property type="entry name" value="SAM_O-MeTrfase"/>
</dbReference>
<comment type="caution">
    <text evidence="4">The sequence shown here is derived from an EMBL/GenBank/DDBJ whole genome shotgun (WGS) entry which is preliminary data.</text>
</comment>
<organism evidence="4 5">
    <name type="scientific">Emcibacter nanhaiensis</name>
    <dbReference type="NCBI Taxonomy" id="1505037"/>
    <lineage>
        <taxon>Bacteria</taxon>
        <taxon>Pseudomonadati</taxon>
        <taxon>Pseudomonadota</taxon>
        <taxon>Alphaproteobacteria</taxon>
        <taxon>Emcibacterales</taxon>
        <taxon>Emcibacteraceae</taxon>
        <taxon>Emcibacter</taxon>
    </lineage>
</organism>
<dbReference type="GO" id="GO:0008757">
    <property type="term" value="F:S-adenosylmethionine-dependent methyltransferase activity"/>
    <property type="evidence" value="ECO:0007669"/>
    <property type="project" value="TreeGrafter"/>
</dbReference>